<evidence type="ECO:0000313" key="3">
    <source>
        <dbReference type="EMBL" id="EUR70098.1"/>
    </source>
</evidence>
<feature type="compositionally biased region" description="Basic and acidic residues" evidence="1">
    <location>
        <begin position="54"/>
        <end position="67"/>
    </location>
</feature>
<name>W7FA49_PLAF8</name>
<protein>
    <recommendedName>
        <fullName evidence="2">DUF676 domain-containing protein</fullName>
    </recommendedName>
</protein>
<feature type="compositionally biased region" description="Polar residues" evidence="1">
    <location>
        <begin position="218"/>
        <end position="229"/>
    </location>
</feature>
<accession>W7FA49</accession>
<dbReference type="OrthoDB" id="372438at2759"/>
<reference evidence="3 4" key="2">
    <citation type="submission" date="2013-02" db="EMBL/GenBank/DDBJ databases">
        <title>The Genome Sequence of Plasmodium falciparum 7G8.</title>
        <authorList>
            <consortium name="The Broad Institute Genome Sequencing Platform"/>
            <consortium name="The Broad Institute Genome Sequencing Center for Infectious Disease"/>
            <person name="Neafsey D."/>
            <person name="Cheeseman I."/>
            <person name="Volkman S."/>
            <person name="Adams J."/>
            <person name="Walker B."/>
            <person name="Young S.K."/>
            <person name="Zeng Q."/>
            <person name="Gargeya S."/>
            <person name="Fitzgerald M."/>
            <person name="Haas B."/>
            <person name="Abouelleil A."/>
            <person name="Alvarado L."/>
            <person name="Arachchi H.M."/>
            <person name="Berlin A.M."/>
            <person name="Chapman S.B."/>
            <person name="Dewar J."/>
            <person name="Goldberg J."/>
            <person name="Griggs A."/>
            <person name="Gujja S."/>
            <person name="Hansen M."/>
            <person name="Howarth C."/>
            <person name="Imamovic A."/>
            <person name="Larimer J."/>
            <person name="McCowan C."/>
            <person name="Murphy C."/>
            <person name="Neiman D."/>
            <person name="Pearson M."/>
            <person name="Priest M."/>
            <person name="Roberts A."/>
            <person name="Saif S."/>
            <person name="Shea T."/>
            <person name="Sisk P."/>
            <person name="Sykes S."/>
            <person name="Wortman J."/>
            <person name="Nusbaum C."/>
            <person name="Birren B."/>
        </authorList>
    </citation>
    <scope>NUCLEOTIDE SEQUENCE [LARGE SCALE GENOMIC DNA]</scope>
    <source>
        <strain evidence="3 4">7G8</strain>
    </source>
</reference>
<proteinExistence type="predicted"/>
<dbReference type="AlphaFoldDB" id="W7FA49"/>
<feature type="compositionally biased region" description="Polar residues" evidence="1">
    <location>
        <begin position="237"/>
        <end position="250"/>
    </location>
</feature>
<feature type="compositionally biased region" description="Basic and acidic residues" evidence="1">
    <location>
        <begin position="111"/>
        <end position="121"/>
    </location>
</feature>
<dbReference type="Pfam" id="PF05057">
    <property type="entry name" value="DUF676"/>
    <property type="match status" value="1"/>
</dbReference>
<feature type="region of interest" description="Disordered" evidence="1">
    <location>
        <begin position="1"/>
        <end position="127"/>
    </location>
</feature>
<dbReference type="EMBL" id="KE123623">
    <property type="protein sequence ID" value="EUR70098.1"/>
    <property type="molecule type" value="Genomic_DNA"/>
</dbReference>
<evidence type="ECO:0000259" key="2">
    <source>
        <dbReference type="Pfam" id="PF05057"/>
    </source>
</evidence>
<evidence type="ECO:0000313" key="4">
    <source>
        <dbReference type="Proteomes" id="UP000030688"/>
    </source>
</evidence>
<sequence length="710" mass="80335">MNLHNEHATATTNESTHNEHATTPTNEPTHNEHSTTPTNESTHSENATTSTNEQHSHDQNTEVHPNDKLALVPFQGIKNPIPSNESQPIISFPNEDDNHAQNEGSINAPSEGEHNNTDNKEGPIITPLEGEQAGTAHKEDVTHKHMVGEHVPPQKTHHGPIITPVGGNHVPPQTHHAHIITPVGGEHAHGQGNNDTTYVTMNTDESSSSDTKGEHSNLRSYNKNMNNNHAQRDQYDSDTLNSEGSDDAYSSMQQNFEKNGIDSFKGKGLHVSLRERIIIEIMESAKNGIDGLLKLKDSKDSGKLFMEALEKLNINMKDLKKDKNLISLEVYDKILSTMFKILTEMSFYEDSKFYETLGIKKDILNQSLKDIKIKMLRKLGVSYSRLPPIIKHTEGKCAIKDIIISISSKELAQRMAIMFTKWLAPDEYGAVVDYENNVELNVLCSGAPILIQQWKYYQNMLGFEEDKDHAYLGLIDELLVMNKRYSQNKDYVETLEKIKKSKVFKHCTKIMRIGGKVSSVPFNYENVKKPSSSIIGSLGNLIKANISTYYKATAQRINSYFHYTEKKSKKSSPLKIISVCTLLHLTDMLYKCSDENSNGVMDLYNLQLNTLNMKGKMVLQYLVHLKFLTQEKKNQLKEICEPQNGLIDETLTKMLILLSTDSHELLSHELENKGFDEDYIQDEIKNINESDNNIRDKEEDDAEKMIFDDL</sequence>
<dbReference type="Proteomes" id="UP000030688">
    <property type="component" value="Unassembled WGS sequence"/>
</dbReference>
<feature type="region of interest" description="Disordered" evidence="1">
    <location>
        <begin position="202"/>
        <end position="250"/>
    </location>
</feature>
<organism evidence="3 4">
    <name type="scientific">Plasmodium falciparum (isolate 7G8)</name>
    <dbReference type="NCBI Taxonomy" id="57266"/>
    <lineage>
        <taxon>Eukaryota</taxon>
        <taxon>Sar</taxon>
        <taxon>Alveolata</taxon>
        <taxon>Apicomplexa</taxon>
        <taxon>Aconoidasida</taxon>
        <taxon>Haemosporida</taxon>
        <taxon>Plasmodiidae</taxon>
        <taxon>Plasmodium</taxon>
        <taxon>Plasmodium (Laverania)</taxon>
    </lineage>
</organism>
<dbReference type="InterPro" id="IPR007751">
    <property type="entry name" value="DUF676_lipase-like"/>
</dbReference>
<feature type="domain" description="DUF676" evidence="2">
    <location>
        <begin position="302"/>
        <end position="376"/>
    </location>
</feature>
<reference evidence="4" key="1">
    <citation type="submission" date="2007-11" db="EMBL/GenBank/DDBJ databases">
        <authorList>
            <consortium name="The Broad Institute Genome Sequencing Platform"/>
            <person name="Volkman S.K."/>
            <person name="Daily J.P."/>
            <person name="Sarr O."/>
            <person name="Ndiaye D."/>
            <person name="Ndir O."/>
            <person name="Mboup S."/>
            <person name="Lukens A."/>
            <person name="Stange-Thomann N."/>
            <person name="Mauceli E."/>
            <person name="Gnerre S."/>
            <person name="Jaffe D."/>
            <person name="Zainoun J."/>
            <person name="Wiegand R.C."/>
            <person name="Birren B."/>
            <person name="Galagan J."/>
            <person name="Lander E."/>
            <person name="Wirth D.F."/>
        </authorList>
    </citation>
    <scope>NUCLEOTIDE SEQUENCE [LARGE SCALE GENOMIC DNA]</scope>
    <source>
        <strain evidence="4">7G8</strain>
    </source>
</reference>
<feature type="compositionally biased region" description="Polar residues" evidence="1">
    <location>
        <begin position="8"/>
        <end position="53"/>
    </location>
</feature>
<evidence type="ECO:0000256" key="1">
    <source>
        <dbReference type="SAM" id="MobiDB-lite"/>
    </source>
</evidence>
<gene>
    <name evidence="3" type="ORF">PFBG_03327</name>
</gene>